<reference evidence="1" key="2">
    <citation type="submission" date="2022-10" db="EMBL/GenBank/DDBJ databases">
        <authorList>
            <consortium name="ENA_rothamsted_submissions"/>
            <consortium name="culmorum"/>
            <person name="King R."/>
        </authorList>
    </citation>
    <scope>NUCLEOTIDE SEQUENCE</scope>
</reference>
<gene>
    <name evidence="1" type="ORF">DIATSA_LOCUS4218</name>
</gene>
<dbReference type="OrthoDB" id="5969272at2759"/>
<name>A0A9N9QZ17_9NEOP</name>
<evidence type="ECO:0000313" key="1">
    <source>
        <dbReference type="EMBL" id="CAG9786252.1"/>
    </source>
</evidence>
<dbReference type="Gene3D" id="2.60.40.10">
    <property type="entry name" value="Immunoglobulins"/>
    <property type="match status" value="1"/>
</dbReference>
<dbReference type="EMBL" id="OU893346">
    <property type="protein sequence ID" value="CAG9786252.1"/>
    <property type="molecule type" value="Genomic_DNA"/>
</dbReference>
<keyword evidence="2" id="KW-1185">Reference proteome</keyword>
<organism evidence="1 2">
    <name type="scientific">Diatraea saccharalis</name>
    <name type="common">sugarcane borer</name>
    <dbReference type="NCBI Taxonomy" id="40085"/>
    <lineage>
        <taxon>Eukaryota</taxon>
        <taxon>Metazoa</taxon>
        <taxon>Ecdysozoa</taxon>
        <taxon>Arthropoda</taxon>
        <taxon>Hexapoda</taxon>
        <taxon>Insecta</taxon>
        <taxon>Pterygota</taxon>
        <taxon>Neoptera</taxon>
        <taxon>Endopterygota</taxon>
        <taxon>Lepidoptera</taxon>
        <taxon>Glossata</taxon>
        <taxon>Ditrysia</taxon>
        <taxon>Pyraloidea</taxon>
        <taxon>Crambidae</taxon>
        <taxon>Crambinae</taxon>
        <taxon>Diatraea</taxon>
    </lineage>
</organism>
<dbReference type="InterPro" id="IPR003961">
    <property type="entry name" value="FN3_dom"/>
</dbReference>
<dbReference type="SUPFAM" id="SSF48726">
    <property type="entry name" value="Immunoglobulin"/>
    <property type="match status" value="1"/>
</dbReference>
<dbReference type="Proteomes" id="UP001153714">
    <property type="component" value="Chromosome 15"/>
</dbReference>
<dbReference type="InterPro" id="IPR036179">
    <property type="entry name" value="Ig-like_dom_sf"/>
</dbReference>
<dbReference type="InterPro" id="IPR013783">
    <property type="entry name" value="Ig-like_fold"/>
</dbReference>
<dbReference type="AlphaFoldDB" id="A0A9N9QZ17"/>
<dbReference type="SUPFAM" id="SSF49265">
    <property type="entry name" value="Fibronectin type III"/>
    <property type="match status" value="1"/>
</dbReference>
<dbReference type="CDD" id="cd00063">
    <property type="entry name" value="FN3"/>
    <property type="match status" value="1"/>
</dbReference>
<accession>A0A9N9QZ17</accession>
<evidence type="ECO:0000313" key="2">
    <source>
        <dbReference type="Proteomes" id="UP001153714"/>
    </source>
</evidence>
<protein>
    <submittedName>
        <fullName evidence="1">Uncharacterized protein</fullName>
    </submittedName>
</protein>
<dbReference type="InterPro" id="IPR036116">
    <property type="entry name" value="FN3_sf"/>
</dbReference>
<proteinExistence type="predicted"/>
<reference evidence="1" key="1">
    <citation type="submission" date="2021-12" db="EMBL/GenBank/DDBJ databases">
        <authorList>
            <person name="King R."/>
        </authorList>
    </citation>
    <scope>NUCLEOTIDE SEQUENCE</scope>
</reference>
<sequence length="145" mass="16182">MHWTHDSRPLALHGSGGVEVRDSGNGALVSEIAIAHAGPEHAGEYRCLARNLYGTDELLFKLFVKERPNIPEEVRVSEVWSRRARVTWRIARGALVSHYSLQYRPLSREVTNAPLDAPLPTLLDTWDSPEVLNLTLAISDLLHVA</sequence>